<evidence type="ECO:0000313" key="1">
    <source>
        <dbReference type="EMBL" id="CAE0826413.1"/>
    </source>
</evidence>
<dbReference type="AlphaFoldDB" id="A0A7S4G658"/>
<name>A0A7S4G658_9EUGL</name>
<accession>A0A7S4G658</accession>
<reference evidence="1" key="1">
    <citation type="submission" date="2021-01" db="EMBL/GenBank/DDBJ databases">
        <authorList>
            <person name="Corre E."/>
            <person name="Pelletier E."/>
            <person name="Niang G."/>
            <person name="Scheremetjew M."/>
            <person name="Finn R."/>
            <person name="Kale V."/>
            <person name="Holt S."/>
            <person name="Cochrane G."/>
            <person name="Meng A."/>
            <person name="Brown T."/>
            <person name="Cohen L."/>
        </authorList>
    </citation>
    <scope>NUCLEOTIDE SEQUENCE</scope>
    <source>
        <strain evidence="1">CCMP1594</strain>
    </source>
</reference>
<gene>
    <name evidence="1" type="ORF">EGYM00163_LOCUS37670</name>
</gene>
<proteinExistence type="predicted"/>
<sequence length="108" mass="12011">MGGVIAQKSAHRLPVPTKQVSKWNFAAYVVLMAAQRLCWRACIPPYIPLHLWRPANSKKRRKEAVCRLQCDALSTLLACLSSSLRMHNQCQVCAALAATYSPQTSLCI</sequence>
<organism evidence="1">
    <name type="scientific">Eutreptiella gymnastica</name>
    <dbReference type="NCBI Taxonomy" id="73025"/>
    <lineage>
        <taxon>Eukaryota</taxon>
        <taxon>Discoba</taxon>
        <taxon>Euglenozoa</taxon>
        <taxon>Euglenida</taxon>
        <taxon>Spirocuta</taxon>
        <taxon>Euglenophyceae</taxon>
        <taxon>Eutreptiales</taxon>
        <taxon>Eutreptiaceae</taxon>
        <taxon>Eutreptiella</taxon>
    </lineage>
</organism>
<dbReference type="EMBL" id="HBJA01109139">
    <property type="protein sequence ID" value="CAE0826413.1"/>
    <property type="molecule type" value="Transcribed_RNA"/>
</dbReference>
<protein>
    <submittedName>
        <fullName evidence="1">Uncharacterized protein</fullName>
    </submittedName>
</protein>